<feature type="region of interest" description="Disordered" evidence="1">
    <location>
        <begin position="1"/>
        <end position="32"/>
    </location>
</feature>
<keyword evidence="3" id="KW-1185">Reference proteome</keyword>
<name>A0A8X7Z322_POPTO</name>
<feature type="region of interest" description="Disordered" evidence="1">
    <location>
        <begin position="60"/>
        <end position="92"/>
    </location>
</feature>
<gene>
    <name evidence="2" type="ORF">POTOM_034731</name>
</gene>
<proteinExistence type="predicted"/>
<reference evidence="2" key="1">
    <citation type="journal article" date="2020" name="bioRxiv">
        <title>Hybrid origin of Populus tomentosa Carr. identified through genome sequencing and phylogenomic analysis.</title>
        <authorList>
            <person name="An X."/>
            <person name="Gao K."/>
            <person name="Chen Z."/>
            <person name="Li J."/>
            <person name="Yang X."/>
            <person name="Yang X."/>
            <person name="Zhou J."/>
            <person name="Guo T."/>
            <person name="Zhao T."/>
            <person name="Huang S."/>
            <person name="Miao D."/>
            <person name="Khan W.U."/>
            <person name="Rao P."/>
            <person name="Ye M."/>
            <person name="Lei B."/>
            <person name="Liao W."/>
            <person name="Wang J."/>
            <person name="Ji L."/>
            <person name="Li Y."/>
            <person name="Guo B."/>
            <person name="Mustafa N.S."/>
            <person name="Li S."/>
            <person name="Yun Q."/>
            <person name="Keller S.R."/>
            <person name="Mao J."/>
            <person name="Zhang R."/>
            <person name="Strauss S.H."/>
        </authorList>
    </citation>
    <scope>NUCLEOTIDE SEQUENCE</scope>
    <source>
        <strain evidence="2">GM15</strain>
        <tissue evidence="2">Leaf</tissue>
    </source>
</reference>
<evidence type="ECO:0000313" key="3">
    <source>
        <dbReference type="Proteomes" id="UP000886885"/>
    </source>
</evidence>
<dbReference type="AlphaFoldDB" id="A0A8X7Z322"/>
<protein>
    <submittedName>
        <fullName evidence="2">Uncharacterized protein</fullName>
    </submittedName>
</protein>
<sequence>MPEVIQGQDPEENGKLVKNVVPDEPENERPLDLDDWERYLNPKLMIGRPYLCITEQLPSPEVRSPLSLPPNQESAKMPNQQKMVNLPRISTR</sequence>
<feature type="compositionally biased region" description="Polar residues" evidence="1">
    <location>
        <begin position="69"/>
        <end position="92"/>
    </location>
</feature>
<dbReference type="EMBL" id="JAAWWB010000018">
    <property type="protein sequence ID" value="KAG6761506.1"/>
    <property type="molecule type" value="Genomic_DNA"/>
</dbReference>
<accession>A0A8X7Z322</accession>
<dbReference type="OrthoDB" id="10496439at2759"/>
<comment type="caution">
    <text evidence="2">The sequence shown here is derived from an EMBL/GenBank/DDBJ whole genome shotgun (WGS) entry which is preliminary data.</text>
</comment>
<organism evidence="2 3">
    <name type="scientific">Populus tomentosa</name>
    <name type="common">Chinese white poplar</name>
    <dbReference type="NCBI Taxonomy" id="118781"/>
    <lineage>
        <taxon>Eukaryota</taxon>
        <taxon>Viridiplantae</taxon>
        <taxon>Streptophyta</taxon>
        <taxon>Embryophyta</taxon>
        <taxon>Tracheophyta</taxon>
        <taxon>Spermatophyta</taxon>
        <taxon>Magnoliopsida</taxon>
        <taxon>eudicotyledons</taxon>
        <taxon>Gunneridae</taxon>
        <taxon>Pentapetalae</taxon>
        <taxon>rosids</taxon>
        <taxon>fabids</taxon>
        <taxon>Malpighiales</taxon>
        <taxon>Salicaceae</taxon>
        <taxon>Saliceae</taxon>
        <taxon>Populus</taxon>
    </lineage>
</organism>
<dbReference type="Proteomes" id="UP000886885">
    <property type="component" value="Chromosome 9D"/>
</dbReference>
<evidence type="ECO:0000313" key="2">
    <source>
        <dbReference type="EMBL" id="KAG6761506.1"/>
    </source>
</evidence>
<evidence type="ECO:0000256" key="1">
    <source>
        <dbReference type="SAM" id="MobiDB-lite"/>
    </source>
</evidence>